<dbReference type="Pfam" id="PF06864">
    <property type="entry name" value="PAP_PilO"/>
    <property type="match status" value="1"/>
</dbReference>
<proteinExistence type="predicted"/>
<organism evidence="2 3">
    <name type="scientific">Pseudoduganella namucuonensis</name>
    <dbReference type="NCBI Taxonomy" id="1035707"/>
    <lineage>
        <taxon>Bacteria</taxon>
        <taxon>Pseudomonadati</taxon>
        <taxon>Pseudomonadota</taxon>
        <taxon>Betaproteobacteria</taxon>
        <taxon>Burkholderiales</taxon>
        <taxon>Oxalobacteraceae</taxon>
        <taxon>Telluria group</taxon>
        <taxon>Pseudoduganella</taxon>
    </lineage>
</organism>
<keyword evidence="1" id="KW-1133">Transmembrane helix</keyword>
<gene>
    <name evidence="2" type="ORF">SAMN05216552_102488</name>
</gene>
<dbReference type="STRING" id="1035707.SAMN05216552_102488"/>
<accession>A0A1I7L7J5</accession>
<dbReference type="Proteomes" id="UP000199391">
    <property type="component" value="Unassembled WGS sequence"/>
</dbReference>
<keyword evidence="3" id="KW-1185">Reference proteome</keyword>
<name>A0A1I7L7J5_9BURK</name>
<feature type="transmembrane region" description="Helical" evidence="1">
    <location>
        <begin position="195"/>
        <end position="214"/>
    </location>
</feature>
<evidence type="ECO:0000313" key="2">
    <source>
        <dbReference type="EMBL" id="SFV05762.1"/>
    </source>
</evidence>
<dbReference type="RefSeq" id="WP_093557857.1">
    <property type="nucleotide sequence ID" value="NZ_FPBO01000024.1"/>
</dbReference>
<reference evidence="3" key="1">
    <citation type="submission" date="2016-10" db="EMBL/GenBank/DDBJ databases">
        <authorList>
            <person name="Varghese N."/>
            <person name="Submissions S."/>
        </authorList>
    </citation>
    <scope>NUCLEOTIDE SEQUENCE [LARGE SCALE GENOMIC DNA]</scope>
    <source>
        <strain evidence="3">CGMCC 1.11014</strain>
    </source>
</reference>
<sequence length="422" mass="46805">MAIHILQIEKHRFVCGLFWQSLSRPRELAKEARELARKIESDLLVLRTDHSTAQAGFAHSSEGARRGMFSLGAIVSKTLAIEGAFYDGEKQRVHNWLAALKLPDGKWAYFAVRDANFLPNGDFAGTKEEVLERLHGDYGLGGWNVVIGDEELADYGFHNFEARSIESLIPHRKDGRIRPHRWWGLQPLRRRRPRWPIAVAAALALAAIGGGLYWQHQKRLKAERELDAAIAAARQKMLAAPTVQPPPWGAKPAPLRTAQACVERLAHLAPGGWLLDTYVCTGDQVRYTWSRQASTVAMLQAQVPKAEFDLSGEKASHAEPLKLERNAAEALLARKELMEPILSRLQLMGVPLMLANAAQKAAPNAVGQGAPPPEWQTYAFKIDTVGLAPVTVAAVLERPGVRIDQLIFRGGRWSIEGVMYVK</sequence>
<evidence type="ECO:0000256" key="1">
    <source>
        <dbReference type="SAM" id="Phobius"/>
    </source>
</evidence>
<keyword evidence="1" id="KW-0812">Transmembrane</keyword>
<dbReference type="OrthoDB" id="6451163at2"/>
<keyword evidence="1" id="KW-0472">Membrane</keyword>
<dbReference type="InterPro" id="IPR009663">
    <property type="entry name" value="PAP_PilO"/>
</dbReference>
<evidence type="ECO:0000313" key="3">
    <source>
        <dbReference type="Proteomes" id="UP000199391"/>
    </source>
</evidence>
<protein>
    <submittedName>
        <fullName evidence="2">Pilin accessory protein (PilO)</fullName>
    </submittedName>
</protein>
<dbReference type="EMBL" id="FPBO01000024">
    <property type="protein sequence ID" value="SFV05762.1"/>
    <property type="molecule type" value="Genomic_DNA"/>
</dbReference>
<dbReference type="AlphaFoldDB" id="A0A1I7L7J5"/>